<reference evidence="1" key="1">
    <citation type="submission" date="2021-01" db="EMBL/GenBank/DDBJ databases">
        <title>Whole genome shotgun sequence of Actinoplanes rishiriensis NBRC 108556.</title>
        <authorList>
            <person name="Komaki H."/>
            <person name="Tamura T."/>
        </authorList>
    </citation>
    <scope>NUCLEOTIDE SEQUENCE</scope>
    <source>
        <strain evidence="1">NBRC 108556</strain>
    </source>
</reference>
<proteinExistence type="predicted"/>
<comment type="caution">
    <text evidence="1">The sequence shown here is derived from an EMBL/GenBank/DDBJ whole genome shotgun (WGS) entry which is preliminary data.</text>
</comment>
<protein>
    <submittedName>
        <fullName evidence="1">Uncharacterized protein</fullName>
    </submittedName>
</protein>
<keyword evidence="2" id="KW-1185">Reference proteome</keyword>
<evidence type="ECO:0000313" key="2">
    <source>
        <dbReference type="Proteomes" id="UP000636960"/>
    </source>
</evidence>
<sequence length="396" mass="42748">MDHQWMAVPIGIDAHRWVTRTGCRVVLAVVHTIVSCQRLLDVIDLVESDHRVQVVFTVAPDVFNRGVENYLRRLGALVVPWSQAVRERFDLALAASYGGLAEIHAPLVVMAHGAGFGKRARPLDRGGPVAGKPPVYGLDTQRLVRAGRVLPSALVLAHESEREVLRRQCPAALPVAWVAGDICYDRLVRSRAQRAGYRRALGLGDAESLVVVSSTWGRSGSFAAAPDLLPRLMTGLPAGHFRIAALLHPAVWAHGQRQVRAWTSDCRAAGLLLPGPTEDWRAVVAAADYVIGDHGSVTAYAAAAGVPVLCVADDEPSRAVPGTAQELVTRRAGRLRLDRPLAEQLCNAPPVDAATVAARLTSHPGKAAQRLRRLLYRLLDLAQPGRHRRVAPVSVP</sequence>
<accession>A0A919MYM7</accession>
<dbReference type="EMBL" id="BOMV01000080">
    <property type="protein sequence ID" value="GIF00120.1"/>
    <property type="molecule type" value="Genomic_DNA"/>
</dbReference>
<evidence type="ECO:0000313" key="1">
    <source>
        <dbReference type="EMBL" id="GIF00120.1"/>
    </source>
</evidence>
<name>A0A919MYM7_9ACTN</name>
<dbReference type="Proteomes" id="UP000636960">
    <property type="component" value="Unassembled WGS sequence"/>
</dbReference>
<gene>
    <name evidence="1" type="ORF">Ari01nite_75840</name>
</gene>
<organism evidence="1 2">
    <name type="scientific">Paractinoplanes rishiriensis</name>
    <dbReference type="NCBI Taxonomy" id="1050105"/>
    <lineage>
        <taxon>Bacteria</taxon>
        <taxon>Bacillati</taxon>
        <taxon>Actinomycetota</taxon>
        <taxon>Actinomycetes</taxon>
        <taxon>Micromonosporales</taxon>
        <taxon>Micromonosporaceae</taxon>
        <taxon>Paractinoplanes</taxon>
    </lineage>
</organism>
<dbReference type="SUPFAM" id="SSF53756">
    <property type="entry name" value="UDP-Glycosyltransferase/glycogen phosphorylase"/>
    <property type="match status" value="1"/>
</dbReference>
<dbReference type="AlphaFoldDB" id="A0A919MYM7"/>